<gene>
    <name evidence="1" type="ORF">GCM10010124_02510</name>
</gene>
<dbReference type="Proteomes" id="UP000662200">
    <property type="component" value="Unassembled WGS sequence"/>
</dbReference>
<dbReference type="InterPro" id="IPR027575">
    <property type="entry name" value="LD_lanti_pre"/>
</dbReference>
<evidence type="ECO:0000313" key="2">
    <source>
        <dbReference type="Proteomes" id="UP000662200"/>
    </source>
</evidence>
<evidence type="ECO:0000313" key="1">
    <source>
        <dbReference type="EMBL" id="GGK13446.1"/>
    </source>
</evidence>
<reference evidence="1" key="1">
    <citation type="journal article" date="2014" name="Int. J. Syst. Evol. Microbiol.">
        <title>Complete genome sequence of Corynebacterium casei LMG S-19264T (=DSM 44701T), isolated from a smear-ripened cheese.</title>
        <authorList>
            <consortium name="US DOE Joint Genome Institute (JGI-PGF)"/>
            <person name="Walter F."/>
            <person name="Albersmeier A."/>
            <person name="Kalinowski J."/>
            <person name="Ruckert C."/>
        </authorList>
    </citation>
    <scope>NUCLEOTIDE SEQUENCE</scope>
    <source>
        <strain evidence="1">JCM 3091</strain>
    </source>
</reference>
<comment type="caution">
    <text evidence="1">The sequence shown here is derived from an EMBL/GenBank/DDBJ whole genome shotgun (WGS) entry which is preliminary data.</text>
</comment>
<organism evidence="1 2">
    <name type="scientific">Pilimelia terevasa</name>
    <dbReference type="NCBI Taxonomy" id="53372"/>
    <lineage>
        <taxon>Bacteria</taxon>
        <taxon>Bacillati</taxon>
        <taxon>Actinomycetota</taxon>
        <taxon>Actinomycetes</taxon>
        <taxon>Micromonosporales</taxon>
        <taxon>Micromonosporaceae</taxon>
        <taxon>Pilimelia</taxon>
    </lineage>
</organism>
<dbReference type="AlphaFoldDB" id="A0A8J3BM14"/>
<proteinExistence type="predicted"/>
<evidence type="ECO:0008006" key="3">
    <source>
        <dbReference type="Google" id="ProtNLM"/>
    </source>
</evidence>
<reference evidence="1" key="2">
    <citation type="submission" date="2020-09" db="EMBL/GenBank/DDBJ databases">
        <authorList>
            <person name="Sun Q."/>
            <person name="Ohkuma M."/>
        </authorList>
    </citation>
    <scope>NUCLEOTIDE SEQUENCE</scope>
    <source>
        <strain evidence="1">JCM 3091</strain>
    </source>
</reference>
<name>A0A8J3BM14_9ACTN</name>
<dbReference type="NCBIfam" id="TIGR04363">
    <property type="entry name" value="LD_lanti_pre"/>
    <property type="match status" value="1"/>
</dbReference>
<keyword evidence="2" id="KW-1185">Reference proteome</keyword>
<accession>A0A8J3BM14</accession>
<sequence>MINLKHEGLVASDFELDINVVNGAPFVAALMRDTSDNCGSTCPSACASGGGKVG</sequence>
<protein>
    <recommendedName>
        <fullName evidence="3">FxLD family lantipeptide</fullName>
    </recommendedName>
</protein>
<dbReference type="EMBL" id="BMQC01000001">
    <property type="protein sequence ID" value="GGK13446.1"/>
    <property type="molecule type" value="Genomic_DNA"/>
</dbReference>
<dbReference type="RefSeq" id="WP_189112264.1">
    <property type="nucleotide sequence ID" value="NZ_BMQC01000001.1"/>
</dbReference>